<gene>
    <name evidence="2" type="ORF">RCOM_1354090</name>
</gene>
<keyword evidence="3" id="KW-1185">Reference proteome</keyword>
<proteinExistence type="predicted"/>
<reference evidence="3" key="1">
    <citation type="journal article" date="2010" name="Nat. Biotechnol.">
        <title>Draft genome sequence of the oilseed species Ricinus communis.</title>
        <authorList>
            <person name="Chan A.P."/>
            <person name="Crabtree J."/>
            <person name="Zhao Q."/>
            <person name="Lorenzi H."/>
            <person name="Orvis J."/>
            <person name="Puiu D."/>
            <person name="Melake-Berhan A."/>
            <person name="Jones K.M."/>
            <person name="Redman J."/>
            <person name="Chen G."/>
            <person name="Cahoon E.B."/>
            <person name="Gedil M."/>
            <person name="Stanke M."/>
            <person name="Haas B.J."/>
            <person name="Wortman J.R."/>
            <person name="Fraser-Liggett C.M."/>
            <person name="Ravel J."/>
            <person name="Rabinowicz P.D."/>
        </authorList>
    </citation>
    <scope>NUCLEOTIDE SEQUENCE [LARGE SCALE GENOMIC DNA]</scope>
    <source>
        <strain evidence="3">cv. Hale</strain>
    </source>
</reference>
<evidence type="ECO:0000256" key="1">
    <source>
        <dbReference type="SAM" id="MobiDB-lite"/>
    </source>
</evidence>
<dbReference type="InParanoid" id="B9S0F3"/>
<organism evidence="2 3">
    <name type="scientific">Ricinus communis</name>
    <name type="common">Castor bean</name>
    <dbReference type="NCBI Taxonomy" id="3988"/>
    <lineage>
        <taxon>Eukaryota</taxon>
        <taxon>Viridiplantae</taxon>
        <taxon>Streptophyta</taxon>
        <taxon>Embryophyta</taxon>
        <taxon>Tracheophyta</taxon>
        <taxon>Spermatophyta</taxon>
        <taxon>Magnoliopsida</taxon>
        <taxon>eudicotyledons</taxon>
        <taxon>Gunneridae</taxon>
        <taxon>Pentapetalae</taxon>
        <taxon>rosids</taxon>
        <taxon>fabids</taxon>
        <taxon>Malpighiales</taxon>
        <taxon>Euphorbiaceae</taxon>
        <taxon>Acalyphoideae</taxon>
        <taxon>Acalypheae</taxon>
        <taxon>Ricinus</taxon>
    </lineage>
</organism>
<dbReference type="EMBL" id="EQ973837">
    <property type="protein sequence ID" value="EEF42886.1"/>
    <property type="molecule type" value="Genomic_DNA"/>
</dbReference>
<name>B9S0F3_RICCO</name>
<dbReference type="AlphaFoldDB" id="B9S0F3"/>
<accession>B9S0F3</accession>
<evidence type="ECO:0000313" key="2">
    <source>
        <dbReference type="EMBL" id="EEF42886.1"/>
    </source>
</evidence>
<evidence type="ECO:0000313" key="3">
    <source>
        <dbReference type="Proteomes" id="UP000008311"/>
    </source>
</evidence>
<dbReference type="Proteomes" id="UP000008311">
    <property type="component" value="Unassembled WGS sequence"/>
</dbReference>
<feature type="region of interest" description="Disordered" evidence="1">
    <location>
        <begin position="1"/>
        <end position="25"/>
    </location>
</feature>
<protein>
    <submittedName>
        <fullName evidence="2">Uncharacterized protein</fullName>
    </submittedName>
</protein>
<sequence>MTRSINKPIPHSASKAKTPGSDSKNPLLAEQFTWRLSLSLSLSPLLSKQRRQVEKEEAE</sequence>